<evidence type="ECO:0000259" key="2">
    <source>
        <dbReference type="Pfam" id="PF13966"/>
    </source>
</evidence>
<reference evidence="3 4" key="1">
    <citation type="submission" date="2024-02" db="EMBL/GenBank/DDBJ databases">
        <title>High-quality chromosome-scale genome assembly of Pensacola bahiagrass (Paspalum notatum Flugge var. saurae).</title>
        <authorList>
            <person name="Vega J.M."/>
            <person name="Podio M."/>
            <person name="Orjuela J."/>
            <person name="Siena L.A."/>
            <person name="Pessino S.C."/>
            <person name="Combes M.C."/>
            <person name="Mariac C."/>
            <person name="Albertini E."/>
            <person name="Pupilli F."/>
            <person name="Ortiz J.P.A."/>
            <person name="Leblanc O."/>
        </authorList>
    </citation>
    <scope>NUCLEOTIDE SEQUENCE [LARGE SCALE GENOMIC DNA]</scope>
    <source>
        <strain evidence="3">R1</strain>
        <tissue evidence="3">Leaf</tissue>
    </source>
</reference>
<dbReference type="AlphaFoldDB" id="A0AAQ3STK3"/>
<dbReference type="PANTHER" id="PTHR33116:SF86">
    <property type="entry name" value="REVERSE TRANSCRIPTASE DOMAIN-CONTAINING PROTEIN"/>
    <property type="match status" value="1"/>
</dbReference>
<organism evidence="3 4">
    <name type="scientific">Paspalum notatum var. saurae</name>
    <dbReference type="NCBI Taxonomy" id="547442"/>
    <lineage>
        <taxon>Eukaryota</taxon>
        <taxon>Viridiplantae</taxon>
        <taxon>Streptophyta</taxon>
        <taxon>Embryophyta</taxon>
        <taxon>Tracheophyta</taxon>
        <taxon>Spermatophyta</taxon>
        <taxon>Magnoliopsida</taxon>
        <taxon>Liliopsida</taxon>
        <taxon>Poales</taxon>
        <taxon>Poaceae</taxon>
        <taxon>PACMAD clade</taxon>
        <taxon>Panicoideae</taxon>
        <taxon>Andropogonodae</taxon>
        <taxon>Paspaleae</taxon>
        <taxon>Paspalinae</taxon>
        <taxon>Paspalum</taxon>
    </lineage>
</organism>
<feature type="domain" description="Reverse transcriptase zinc-binding" evidence="2">
    <location>
        <begin position="366"/>
        <end position="455"/>
    </location>
</feature>
<dbReference type="InterPro" id="IPR012337">
    <property type="entry name" value="RNaseH-like_sf"/>
</dbReference>
<dbReference type="GO" id="GO:0004523">
    <property type="term" value="F:RNA-DNA hybrid ribonuclease activity"/>
    <property type="evidence" value="ECO:0007669"/>
    <property type="project" value="InterPro"/>
</dbReference>
<dbReference type="Proteomes" id="UP001341281">
    <property type="component" value="Chromosome 02"/>
</dbReference>
<gene>
    <name evidence="3" type="ORF">U9M48_010378</name>
</gene>
<dbReference type="InterPro" id="IPR026960">
    <property type="entry name" value="RVT-Znf"/>
</dbReference>
<evidence type="ECO:0000313" key="3">
    <source>
        <dbReference type="EMBL" id="WVZ60335.1"/>
    </source>
</evidence>
<dbReference type="Pfam" id="PF13966">
    <property type="entry name" value="zf-RVT"/>
    <property type="match status" value="1"/>
</dbReference>
<proteinExistence type="predicted"/>
<dbReference type="InterPro" id="IPR036397">
    <property type="entry name" value="RNaseH_sf"/>
</dbReference>
<dbReference type="InterPro" id="IPR044730">
    <property type="entry name" value="RNase_H-like_dom_plant"/>
</dbReference>
<evidence type="ECO:0000313" key="4">
    <source>
        <dbReference type="Proteomes" id="UP001341281"/>
    </source>
</evidence>
<dbReference type="Gene3D" id="3.30.420.10">
    <property type="entry name" value="Ribonuclease H-like superfamily/Ribonuclease H"/>
    <property type="match status" value="1"/>
</dbReference>
<feature type="domain" description="RNase H type-1" evidence="1">
    <location>
        <begin position="574"/>
        <end position="654"/>
    </location>
</feature>
<protein>
    <submittedName>
        <fullName evidence="3">Uncharacterized protein</fullName>
    </submittedName>
</protein>
<accession>A0AAQ3STK3</accession>
<dbReference type="EMBL" id="CP144746">
    <property type="protein sequence ID" value="WVZ60335.1"/>
    <property type="molecule type" value="Genomic_DNA"/>
</dbReference>
<sequence length="682" mass="77907">MQEASTFILLDRVQRGHLQEMVICRRAPGISHLLFADDTLLFFKAEQRQAQQVRDIVQAYERGTGQLINRAKCSIVFKNREDSEMQEQVKTVLEVELTAFEAKYLGLPTPVGRMKREQFLPLKEKLRKRLSAYTEKHLSAAAKEVLIKSVAQALPTYIMGAFKLPLGTCDDLTSIIRDFWWGSEKGKRKIAWVAWKDLVMKKCQGGLGFKDMRLFNQAMLARQAWRLIDKPDSLCSTLLKAKYFPRGSVLDSVKSANASATWQAVLYGLELLKKGLIWRICSGTQVRIWRDPWIPRELSLKVISKRGRCRIHWVSELINSDGSGWDRDKLLRIFDQIDREAILNIKLPARKTDDFLAWHGEKSGSFTVRSAYNLGWRLQHIDDATASSSVPSGDRVLWSRVWEGNVPPKVKVFIWKLCKDILHTRANKYARKLEEGSRCTMCGMAAKNSYHATVSYSAAVDLRDAMRKHWLLPEEERWWYSGPDWLLILLDNCNKDQRDKVKLLLWQTWTQHNDIVHGAKNETELTVVAMRKGKEIIGSGGRHRTGLGGREQADPREEWRPRWQRPAAGWIKVNVDGSFLEASGAAGVGFVARDHEGTTIFTACRVLFDCASAVEAEARACVEGIRLASQWCQGPVVLETDCARLANVLHRSKIRELGQSLLEWKAAKVRRELHINNLYPPY</sequence>
<dbReference type="PANTHER" id="PTHR33116">
    <property type="entry name" value="REVERSE TRANSCRIPTASE ZINC-BINDING DOMAIN-CONTAINING PROTEIN-RELATED-RELATED"/>
    <property type="match status" value="1"/>
</dbReference>
<dbReference type="GO" id="GO:0003676">
    <property type="term" value="F:nucleic acid binding"/>
    <property type="evidence" value="ECO:0007669"/>
    <property type="project" value="InterPro"/>
</dbReference>
<evidence type="ECO:0000259" key="1">
    <source>
        <dbReference type="Pfam" id="PF13456"/>
    </source>
</evidence>
<name>A0AAQ3STK3_PASNO</name>
<keyword evidence="4" id="KW-1185">Reference proteome</keyword>
<dbReference type="SUPFAM" id="SSF53098">
    <property type="entry name" value="Ribonuclease H-like"/>
    <property type="match status" value="1"/>
</dbReference>
<dbReference type="Pfam" id="PF13456">
    <property type="entry name" value="RVT_3"/>
    <property type="match status" value="1"/>
</dbReference>
<dbReference type="CDD" id="cd06222">
    <property type="entry name" value="RNase_H_like"/>
    <property type="match status" value="1"/>
</dbReference>
<dbReference type="InterPro" id="IPR002156">
    <property type="entry name" value="RNaseH_domain"/>
</dbReference>